<dbReference type="AlphaFoldDB" id="E3I2I9"/>
<keyword evidence="2" id="KW-1185">Reference proteome</keyword>
<dbReference type="EMBL" id="CP002292">
    <property type="protein sequence ID" value="ADP71348.1"/>
    <property type="molecule type" value="Genomic_DNA"/>
</dbReference>
<dbReference type="HOGENOM" id="CLU_1947176_0_0_5"/>
<dbReference type="OrthoDB" id="7165680at2"/>
<reference evidence="2" key="1">
    <citation type="journal article" date="2011" name="J. Bacteriol.">
        <title>Genome sequences of eight morphologically diverse alphaproteobacteria.</title>
        <authorList>
            <consortium name="US DOE Joint Genome Institute"/>
            <person name="Brown P.J."/>
            <person name="Kysela D.T."/>
            <person name="Buechlein A."/>
            <person name="Hemmerich C."/>
            <person name="Brun Y.V."/>
        </authorList>
    </citation>
    <scope>NUCLEOTIDE SEQUENCE [LARGE SCALE GENOMIC DNA]</scope>
    <source>
        <strain evidence="2">ATCC 17100 / ATH 3.1.1 / DSM 162 / LMG 4299</strain>
    </source>
</reference>
<name>E3I2I9_RHOVT</name>
<dbReference type="RefSeq" id="WP_013419731.1">
    <property type="nucleotide sequence ID" value="NC_014664.1"/>
</dbReference>
<dbReference type="eggNOG" id="COG5462">
    <property type="taxonomic scope" value="Bacteria"/>
</dbReference>
<dbReference type="STRING" id="648757.Rvan_2123"/>
<evidence type="ECO:0000313" key="2">
    <source>
        <dbReference type="Proteomes" id="UP000001399"/>
    </source>
</evidence>
<sequence>MRSLCLLAFGCLVGLFAYTYDLKIKTRALETDARELITALQDESDFLALMRAEVSYLSRPERIEEMAKKTLKLEPISSQQLVPWSAVVTGTGASVQPSSSFATPVRRDGIAALIEKSSIQSAVTVTGER</sequence>
<organism evidence="1 2">
    <name type="scientific">Rhodomicrobium vannielii (strain ATCC 17100 / DSM 162 / LMG 4299 / NCIMB 10020 / ATH 3.1.1)</name>
    <dbReference type="NCBI Taxonomy" id="648757"/>
    <lineage>
        <taxon>Bacteria</taxon>
        <taxon>Pseudomonadati</taxon>
        <taxon>Pseudomonadota</taxon>
        <taxon>Alphaproteobacteria</taxon>
        <taxon>Hyphomicrobiales</taxon>
        <taxon>Hyphomicrobiaceae</taxon>
        <taxon>Rhodomicrobium</taxon>
    </lineage>
</organism>
<protein>
    <recommendedName>
        <fullName evidence="3">Cell division protein FtsL</fullName>
    </recommendedName>
</protein>
<proteinExistence type="predicted"/>
<evidence type="ECO:0008006" key="3">
    <source>
        <dbReference type="Google" id="ProtNLM"/>
    </source>
</evidence>
<gene>
    <name evidence="1" type="ordered locus">Rvan_2123</name>
</gene>
<dbReference type="Proteomes" id="UP000001399">
    <property type="component" value="Chromosome"/>
</dbReference>
<accession>E3I2I9</accession>
<dbReference type="KEGG" id="rva:Rvan_2123"/>
<evidence type="ECO:0000313" key="1">
    <source>
        <dbReference type="EMBL" id="ADP71348.1"/>
    </source>
</evidence>